<gene>
    <name evidence="2" type="ORF">MRATA1EN1_LOCUS4955</name>
</gene>
<reference evidence="2" key="1">
    <citation type="submission" date="2023-04" db="EMBL/GenBank/DDBJ databases">
        <authorList>
            <consortium name="ELIXIR-Norway"/>
        </authorList>
    </citation>
    <scope>NUCLEOTIDE SEQUENCE [LARGE SCALE GENOMIC DNA]</scope>
</reference>
<keyword evidence="3" id="KW-1185">Reference proteome</keyword>
<organism evidence="2 3">
    <name type="scientific">Rangifer tarandus platyrhynchus</name>
    <name type="common">Svalbard reindeer</name>
    <dbReference type="NCBI Taxonomy" id="3082113"/>
    <lineage>
        <taxon>Eukaryota</taxon>
        <taxon>Metazoa</taxon>
        <taxon>Chordata</taxon>
        <taxon>Craniata</taxon>
        <taxon>Vertebrata</taxon>
        <taxon>Euteleostomi</taxon>
        <taxon>Mammalia</taxon>
        <taxon>Eutheria</taxon>
        <taxon>Laurasiatheria</taxon>
        <taxon>Artiodactyla</taxon>
        <taxon>Ruminantia</taxon>
        <taxon>Pecora</taxon>
        <taxon>Cervidae</taxon>
        <taxon>Odocoileinae</taxon>
        <taxon>Rangifer</taxon>
    </lineage>
</organism>
<proteinExistence type="predicted"/>
<evidence type="ECO:0000313" key="3">
    <source>
        <dbReference type="Proteomes" id="UP001176941"/>
    </source>
</evidence>
<name>A0ABN8Y322_RANTA</name>
<dbReference type="Proteomes" id="UP001176941">
    <property type="component" value="Chromosome 13"/>
</dbReference>
<evidence type="ECO:0000256" key="1">
    <source>
        <dbReference type="SAM" id="MobiDB-lite"/>
    </source>
</evidence>
<dbReference type="EMBL" id="OX459949">
    <property type="protein sequence ID" value="CAI9155993.1"/>
    <property type="molecule type" value="Genomic_DNA"/>
</dbReference>
<sequence length="99" mass="10860">MASEEGRFIFLKLVERQELMGTQECRSIRVGKRCWYLAHAWVPFRRAFVAPSPTCELPGGSGGAGVWWGEGRKYTKASAGQESGESGRAAIGRRAADAR</sequence>
<evidence type="ECO:0000313" key="2">
    <source>
        <dbReference type="EMBL" id="CAI9155993.1"/>
    </source>
</evidence>
<feature type="region of interest" description="Disordered" evidence="1">
    <location>
        <begin position="77"/>
        <end position="99"/>
    </location>
</feature>
<accession>A0ABN8Y322</accession>
<protein>
    <submittedName>
        <fullName evidence="2">Uncharacterized protein</fullName>
    </submittedName>
</protein>